<evidence type="ECO:0000313" key="1">
    <source>
        <dbReference type="EMBL" id="RWR11987.1"/>
    </source>
</evidence>
<protein>
    <submittedName>
        <fullName evidence="1">Uncharacterized protein</fullName>
    </submittedName>
</protein>
<sequence length="93" mass="10483">MPDLPELGFQHLDEKAIVFITRQMSGISKAEVRFVGQHPEFEEEFLNLLLGLGVSASFTHLGRVAPELLRMFRLQFSGNRAVITVDRTKPLMG</sequence>
<evidence type="ECO:0000313" key="6">
    <source>
        <dbReference type="Proteomes" id="UP000285710"/>
    </source>
</evidence>
<accession>A0A443IV35</accession>
<gene>
    <name evidence="3" type="ORF">D2T29_13045</name>
    <name evidence="2" type="ORF">D2T30_07830</name>
    <name evidence="1" type="ORF">D2T33_09855</name>
</gene>
<dbReference type="Proteomes" id="UP000284476">
    <property type="component" value="Unassembled WGS sequence"/>
</dbReference>
<dbReference type="AlphaFoldDB" id="A0A443IV35"/>
<reference evidence="4 5" key="2">
    <citation type="submission" date="2019-01" db="EMBL/GenBank/DDBJ databases">
        <authorList>
            <person name="Li Y."/>
        </authorList>
    </citation>
    <scope>NUCLEOTIDE SEQUENCE [LARGE SCALE GENOMIC DNA]</scope>
    <source>
        <strain evidence="3 4">07D10-4-3</strain>
        <strain evidence="1 6">2D-5</strain>
        <strain evidence="2 5">SK2B-1</strain>
    </source>
</reference>
<evidence type="ECO:0000313" key="5">
    <source>
        <dbReference type="Proteomes" id="UP000284476"/>
    </source>
</evidence>
<dbReference type="EMBL" id="SAUW01000009">
    <property type="protein sequence ID" value="RWR11987.1"/>
    <property type="molecule type" value="Genomic_DNA"/>
</dbReference>
<dbReference type="EMBL" id="SAUY01000016">
    <property type="protein sequence ID" value="RWR30209.1"/>
    <property type="molecule type" value="Genomic_DNA"/>
</dbReference>
<proteinExistence type="predicted"/>
<dbReference type="EMBL" id="SAUZ01000007">
    <property type="protein sequence ID" value="RWR21911.1"/>
    <property type="molecule type" value="Genomic_DNA"/>
</dbReference>
<organism evidence="1 6">
    <name type="scientific">Paenirhodobacter populi</name>
    <dbReference type="NCBI Taxonomy" id="2306993"/>
    <lineage>
        <taxon>Bacteria</taxon>
        <taxon>Pseudomonadati</taxon>
        <taxon>Pseudomonadota</taxon>
        <taxon>Alphaproteobacteria</taxon>
        <taxon>Rhodobacterales</taxon>
        <taxon>Rhodobacter group</taxon>
        <taxon>Paenirhodobacter</taxon>
    </lineage>
</organism>
<dbReference type="Proteomes" id="UP000284451">
    <property type="component" value="Unassembled WGS sequence"/>
</dbReference>
<evidence type="ECO:0000313" key="4">
    <source>
        <dbReference type="Proteomes" id="UP000284451"/>
    </source>
</evidence>
<reference evidence="4 5" key="1">
    <citation type="submission" date="2019-01" db="EMBL/GenBank/DDBJ databases">
        <title>Sinorhodobacter populi sp. nov. isolated from the symptomatic bark tissue of Populus euramericana canker.</title>
        <authorList>
            <person name="Xu G."/>
        </authorList>
    </citation>
    <scope>NUCLEOTIDE SEQUENCE [LARGE SCALE GENOMIC DNA]</scope>
    <source>
        <strain evidence="3 4">07D10-4-3</strain>
        <strain evidence="1 6">2D-5</strain>
        <strain evidence="2 5">SK2B-1</strain>
    </source>
</reference>
<name>A0A443IV35_9RHOB</name>
<evidence type="ECO:0000313" key="2">
    <source>
        <dbReference type="EMBL" id="RWR21911.1"/>
    </source>
</evidence>
<evidence type="ECO:0000313" key="3">
    <source>
        <dbReference type="EMBL" id="RWR30209.1"/>
    </source>
</evidence>
<dbReference type="Proteomes" id="UP000285710">
    <property type="component" value="Unassembled WGS sequence"/>
</dbReference>
<accession>A0A443KBL3</accession>
<dbReference type="RefSeq" id="WP_128181307.1">
    <property type="nucleotide sequence ID" value="NZ_JBHRSO010000055.1"/>
</dbReference>
<accession>A0A443JN27</accession>
<keyword evidence="6" id="KW-1185">Reference proteome</keyword>
<comment type="caution">
    <text evidence="1">The sequence shown here is derived from an EMBL/GenBank/DDBJ whole genome shotgun (WGS) entry which is preliminary data.</text>
</comment>